<evidence type="ECO:0000256" key="1">
    <source>
        <dbReference type="ARBA" id="ARBA00004651"/>
    </source>
</evidence>
<evidence type="ECO:0000256" key="6">
    <source>
        <dbReference type="SAM" id="Phobius"/>
    </source>
</evidence>
<keyword evidence="4 6" id="KW-1133">Transmembrane helix</keyword>
<dbReference type="GO" id="GO:0005886">
    <property type="term" value="C:plasma membrane"/>
    <property type="evidence" value="ECO:0007669"/>
    <property type="project" value="UniProtKB-SubCell"/>
</dbReference>
<evidence type="ECO:0000313" key="8">
    <source>
        <dbReference type="Proteomes" id="UP000245624"/>
    </source>
</evidence>
<feature type="transmembrane region" description="Helical" evidence="6">
    <location>
        <begin position="358"/>
        <end position="377"/>
    </location>
</feature>
<dbReference type="EMBL" id="QGTD01000012">
    <property type="protein sequence ID" value="PWU67825.1"/>
    <property type="molecule type" value="Genomic_DNA"/>
</dbReference>
<dbReference type="OrthoDB" id="9775950at2"/>
<gene>
    <name evidence="7" type="ORF">DLJ74_13525</name>
</gene>
<feature type="transmembrane region" description="Helical" evidence="6">
    <location>
        <begin position="87"/>
        <end position="110"/>
    </location>
</feature>
<dbReference type="RefSeq" id="WP_109984871.1">
    <property type="nucleotide sequence ID" value="NZ_QGTD01000012.1"/>
</dbReference>
<feature type="transmembrane region" description="Helical" evidence="6">
    <location>
        <begin position="478"/>
        <end position="500"/>
    </location>
</feature>
<feature type="transmembrane region" description="Helical" evidence="6">
    <location>
        <begin position="226"/>
        <end position="250"/>
    </location>
</feature>
<keyword evidence="8" id="KW-1185">Reference proteome</keyword>
<feature type="transmembrane region" description="Helical" evidence="6">
    <location>
        <begin position="384"/>
        <end position="403"/>
    </location>
</feature>
<comment type="subcellular location">
    <subcellularLocation>
        <location evidence="1">Cell membrane</location>
        <topology evidence="1">Multi-pass membrane protein</topology>
    </subcellularLocation>
</comment>
<feature type="transmembrane region" description="Helical" evidence="6">
    <location>
        <begin position="161"/>
        <end position="181"/>
    </location>
</feature>
<dbReference type="Pfam" id="PF01943">
    <property type="entry name" value="Polysacc_synt"/>
    <property type="match status" value="1"/>
</dbReference>
<feature type="transmembrane region" description="Helical" evidence="6">
    <location>
        <begin position="122"/>
        <end position="140"/>
    </location>
</feature>
<organism evidence="7 8">
    <name type="scientific">Gracilibacillus dipsosauri</name>
    <dbReference type="NCBI Taxonomy" id="178340"/>
    <lineage>
        <taxon>Bacteria</taxon>
        <taxon>Bacillati</taxon>
        <taxon>Bacillota</taxon>
        <taxon>Bacilli</taxon>
        <taxon>Bacillales</taxon>
        <taxon>Bacillaceae</taxon>
        <taxon>Gracilibacillus</taxon>
    </lineage>
</organism>
<name>A0A317KWL1_9BACI</name>
<feature type="transmembrane region" description="Helical" evidence="6">
    <location>
        <begin position="187"/>
        <end position="205"/>
    </location>
</feature>
<feature type="transmembrane region" description="Helical" evidence="6">
    <location>
        <begin position="320"/>
        <end position="338"/>
    </location>
</feature>
<evidence type="ECO:0000256" key="3">
    <source>
        <dbReference type="ARBA" id="ARBA00022692"/>
    </source>
</evidence>
<sequence length="529" mass="59459">MNHSTKNKQIYKGAFALVFAGIIGKVISAFYRIPLQNLTGDIGFYIYQQIYPIIGIAITIALYGFPSAIAKFLAENKAKASKPLSKNIIGVLLLFHVFLFLLIYCFRSQIALWMGDEDLVEALKLVAWIFLFVPILSLLRGIQQSEKRMYLTANSQLIEQLIRACIIIGTAAFISLGYLSVYRIADGAVLATTVAFLASTLYLLFHRKKGPLCDGMEERVFGFSSLWSTIIFGGIVISLNHMLLLLMQFADSVTVVPGLVEYGLSTTEAMKAKGVIDRGQPLLQLVTVVGSSFAMALMPEITKQNWHANKKHAFNQIQSSLKFCLLLSVGATAGLWILMPEINQLLFTDRLGSNSLRILALTLLVSPLTLVVASLLQGFGYMKWTAFLIFFGLWVKILLNKWFVPSFGISGNALATVCTIVVIFVINYWLLRKRVIKQRLLHLPLLRLILATGLLIAIECLLKFLNNNLLHLVTRLELVIFVLFSVVLGFLVFLFSLRWLNILTKEEWNQLPMPKKWNYKGVNRDETNH</sequence>
<proteinExistence type="predicted"/>
<feature type="transmembrane region" description="Helical" evidence="6">
    <location>
        <begin position="12"/>
        <end position="33"/>
    </location>
</feature>
<evidence type="ECO:0000313" key="7">
    <source>
        <dbReference type="EMBL" id="PWU67825.1"/>
    </source>
</evidence>
<reference evidence="7 8" key="1">
    <citation type="submission" date="2018-05" db="EMBL/GenBank/DDBJ databases">
        <title>Genomic analysis of Gracilibacillus dipsosauri DD1 reveals novel features of a salt-tolerant amylase.</title>
        <authorList>
            <person name="Deutch C.E."/>
            <person name="Yang S."/>
        </authorList>
    </citation>
    <scope>NUCLEOTIDE SEQUENCE [LARGE SCALE GENOMIC DNA]</scope>
    <source>
        <strain evidence="7 8">DD1</strain>
    </source>
</reference>
<keyword evidence="2" id="KW-1003">Cell membrane</keyword>
<keyword evidence="5 6" id="KW-0472">Membrane</keyword>
<feature type="transmembrane region" description="Helical" evidence="6">
    <location>
        <begin position="45"/>
        <end position="66"/>
    </location>
</feature>
<feature type="transmembrane region" description="Helical" evidence="6">
    <location>
        <begin position="409"/>
        <end position="431"/>
    </location>
</feature>
<dbReference type="PANTHER" id="PTHR30250">
    <property type="entry name" value="PST FAMILY PREDICTED COLANIC ACID TRANSPORTER"/>
    <property type="match status" value="1"/>
</dbReference>
<dbReference type="Proteomes" id="UP000245624">
    <property type="component" value="Unassembled WGS sequence"/>
</dbReference>
<protein>
    <submittedName>
        <fullName evidence="7">Uncharacterized protein</fullName>
    </submittedName>
</protein>
<evidence type="ECO:0000256" key="5">
    <source>
        <dbReference type="ARBA" id="ARBA00023136"/>
    </source>
</evidence>
<keyword evidence="3 6" id="KW-0812">Transmembrane</keyword>
<evidence type="ECO:0000256" key="2">
    <source>
        <dbReference type="ARBA" id="ARBA00022475"/>
    </source>
</evidence>
<comment type="caution">
    <text evidence="7">The sequence shown here is derived from an EMBL/GenBank/DDBJ whole genome shotgun (WGS) entry which is preliminary data.</text>
</comment>
<dbReference type="InterPro" id="IPR002797">
    <property type="entry name" value="Polysacc_synth"/>
</dbReference>
<accession>A0A317KWL1</accession>
<dbReference type="PANTHER" id="PTHR30250:SF29">
    <property type="entry name" value="POLYSACCHARIDE BIOSYNTHESIS PROTEIN C-TERMINAL DOMAIN-CONTAINING PROTEIN"/>
    <property type="match status" value="1"/>
</dbReference>
<evidence type="ECO:0000256" key="4">
    <source>
        <dbReference type="ARBA" id="ARBA00022989"/>
    </source>
</evidence>
<dbReference type="InterPro" id="IPR050833">
    <property type="entry name" value="Poly_Biosynth_Transport"/>
</dbReference>
<feature type="transmembrane region" description="Helical" evidence="6">
    <location>
        <begin position="282"/>
        <end position="299"/>
    </location>
</feature>
<dbReference type="CDD" id="cd13124">
    <property type="entry name" value="MATE_SpoVB_like"/>
    <property type="match status" value="1"/>
</dbReference>
<dbReference type="AlphaFoldDB" id="A0A317KWL1"/>
<dbReference type="InterPro" id="IPR024923">
    <property type="entry name" value="PG_synth_SpoVB"/>
</dbReference>
<feature type="transmembrane region" description="Helical" evidence="6">
    <location>
        <begin position="443"/>
        <end position="466"/>
    </location>
</feature>